<feature type="region of interest" description="Disordered" evidence="1">
    <location>
        <begin position="101"/>
        <end position="121"/>
    </location>
</feature>
<dbReference type="PANTHER" id="PTHR13510">
    <property type="entry name" value="FYVE-FINGER-CONTAINING RAB5 EFFECTOR PROTEIN RABENOSYN-5-RELATED"/>
    <property type="match status" value="1"/>
</dbReference>
<evidence type="ECO:0000313" key="3">
    <source>
        <dbReference type="Proteomes" id="UP000794436"/>
    </source>
</evidence>
<name>A0A8K1CF46_PYTOL</name>
<organism evidence="2 3">
    <name type="scientific">Pythium oligandrum</name>
    <name type="common">Mycoparasitic fungus</name>
    <dbReference type="NCBI Taxonomy" id="41045"/>
    <lineage>
        <taxon>Eukaryota</taxon>
        <taxon>Sar</taxon>
        <taxon>Stramenopiles</taxon>
        <taxon>Oomycota</taxon>
        <taxon>Peronosporomycetes</taxon>
        <taxon>Pythiales</taxon>
        <taxon>Pythiaceae</taxon>
        <taxon>Pythium</taxon>
    </lineage>
</organism>
<dbReference type="InterPro" id="IPR011011">
    <property type="entry name" value="Znf_FYVE_PHD"/>
</dbReference>
<accession>A0A8K1CF46</accession>
<feature type="compositionally biased region" description="Low complexity" evidence="1">
    <location>
        <begin position="109"/>
        <end position="119"/>
    </location>
</feature>
<evidence type="ECO:0000313" key="2">
    <source>
        <dbReference type="EMBL" id="TMW61403.1"/>
    </source>
</evidence>
<dbReference type="InterPro" id="IPR023393">
    <property type="entry name" value="START-like_dom_sf"/>
</dbReference>
<dbReference type="EMBL" id="SPLM01000076">
    <property type="protein sequence ID" value="TMW61403.1"/>
    <property type="molecule type" value="Genomic_DNA"/>
</dbReference>
<dbReference type="OrthoDB" id="105025at2759"/>
<dbReference type="PANTHER" id="PTHR13510:SF44">
    <property type="entry name" value="RABENOSYN-5"/>
    <property type="match status" value="1"/>
</dbReference>
<evidence type="ECO:0008006" key="4">
    <source>
        <dbReference type="Google" id="ProtNLM"/>
    </source>
</evidence>
<reference evidence="2" key="1">
    <citation type="submission" date="2019-03" db="EMBL/GenBank/DDBJ databases">
        <title>Long read genome sequence of the mycoparasitic Pythium oligandrum ATCC 38472 isolated from sugarbeet rhizosphere.</title>
        <authorList>
            <person name="Gaulin E."/>
        </authorList>
    </citation>
    <scope>NUCLEOTIDE SEQUENCE</scope>
    <source>
        <strain evidence="2">ATCC 38472_TT</strain>
    </source>
</reference>
<dbReference type="InterPro" id="IPR052727">
    <property type="entry name" value="Rab4/Rab5_effector"/>
</dbReference>
<gene>
    <name evidence="2" type="ORF">Poli38472_012594</name>
</gene>
<comment type="caution">
    <text evidence="2">The sequence shown here is derived from an EMBL/GenBank/DDBJ whole genome shotgun (WGS) entry which is preliminary data.</text>
</comment>
<dbReference type="SUPFAM" id="SSF57903">
    <property type="entry name" value="FYVE/PHD zinc finger"/>
    <property type="match status" value="1"/>
</dbReference>
<evidence type="ECO:0000256" key="1">
    <source>
        <dbReference type="SAM" id="MobiDB-lite"/>
    </source>
</evidence>
<dbReference type="Gene3D" id="3.30.530.20">
    <property type="match status" value="1"/>
</dbReference>
<proteinExistence type="predicted"/>
<protein>
    <recommendedName>
        <fullName evidence="4">FYVE-type domain-containing protein</fullName>
    </recommendedName>
</protein>
<dbReference type="Proteomes" id="UP000794436">
    <property type="component" value="Unassembled WGS sequence"/>
</dbReference>
<dbReference type="AlphaFoldDB" id="A0A8K1CF46"/>
<sequence>MLPQLQLTPEEEQAVKEEVSGLLGRSLAREAEFRRRGGHISKKEWKQVLVNDSFRIYKQRKVPRPTSDPSDEVNEGGIKAPELLSMRACNAIDKNAWLTSFSDEEEESTTSSGSNNSDDPQVPALMCAGYLEGTLEDAIFGSYDGDETMWRVRTAYMKDKFADARIIATIDSPTYDQPFRFLGIKWFEMANPAILGTFIHRRDTLVIEAMGIAVDDRGERYGYYLLHDFRHPRLPELTELGIVRNSLSMCYISRQVTPDRVGMYAYGHLDVGGDLLKSVGISIAATSIAATANSVETSFSKKLAYLLSQHECQRRVTLDQPALTSSCHSCQRSPSGILSRGLTPCQACRYSFCSKCCVDRKIVYDVSGSEAELHSVPFCFGCVLQAKQLSPIEVARATLIPKPQ</sequence>
<keyword evidence="3" id="KW-1185">Reference proteome</keyword>